<dbReference type="Proteomes" id="UP000319812">
    <property type="component" value="Unassembled WGS sequence"/>
</dbReference>
<dbReference type="PANTHER" id="PTHR37526:SF1">
    <property type="entry name" value="PROTEIN TUSB"/>
    <property type="match status" value="1"/>
</dbReference>
<dbReference type="SUPFAM" id="SSF75169">
    <property type="entry name" value="DsrEFH-like"/>
    <property type="match status" value="1"/>
</dbReference>
<dbReference type="InterPro" id="IPR027396">
    <property type="entry name" value="DsrEFH-like"/>
</dbReference>
<evidence type="ECO:0008006" key="3">
    <source>
        <dbReference type="Google" id="ProtNLM"/>
    </source>
</evidence>
<sequence>MILHVVNKAPDTGKTLEQVLTAMSGDDSLLLIEDGVLGSLPALADRCAGLPGRCYVLREDLESRGLLARQDERFAVVDIEGFVSLTEQADKTVSWY</sequence>
<dbReference type="NCBIfam" id="TIGR03011">
    <property type="entry name" value="sulf_tusB_dsrH"/>
    <property type="match status" value="1"/>
</dbReference>
<dbReference type="EMBL" id="BJOC01000019">
    <property type="protein sequence ID" value="GED22510.1"/>
    <property type="molecule type" value="Genomic_DNA"/>
</dbReference>
<dbReference type="PANTHER" id="PTHR37526">
    <property type="entry name" value="PROTEIN TUSB"/>
    <property type="match status" value="1"/>
</dbReference>
<keyword evidence="2" id="KW-1185">Reference proteome</keyword>
<proteinExistence type="predicted"/>
<organism evidence="1 2">
    <name type="scientific">Halomonas halmophila</name>
    <dbReference type="NCBI Taxonomy" id="252"/>
    <lineage>
        <taxon>Bacteria</taxon>
        <taxon>Pseudomonadati</taxon>
        <taxon>Pseudomonadota</taxon>
        <taxon>Gammaproteobacteria</taxon>
        <taxon>Oceanospirillales</taxon>
        <taxon>Halomonadaceae</taxon>
        <taxon>Halomonas</taxon>
    </lineage>
</organism>
<dbReference type="AlphaFoldDB" id="A0A4Y4F4I2"/>
<gene>
    <name evidence="1" type="ORF">HHA01_14870</name>
</gene>
<evidence type="ECO:0000313" key="1">
    <source>
        <dbReference type="EMBL" id="GED22510.1"/>
    </source>
</evidence>
<dbReference type="RefSeq" id="WP_141319321.1">
    <property type="nucleotide sequence ID" value="NZ_BJOC01000019.1"/>
</dbReference>
<protein>
    <recommendedName>
        <fullName evidence="3">Protein TusB</fullName>
    </recommendedName>
</protein>
<evidence type="ECO:0000313" key="2">
    <source>
        <dbReference type="Proteomes" id="UP000319812"/>
    </source>
</evidence>
<accession>A0A4Y4F4I2</accession>
<reference evidence="1 2" key="1">
    <citation type="submission" date="2019-06" db="EMBL/GenBank/DDBJ databases">
        <title>Whole genome shotgun sequence of Halomonas halmophila NBRC 15537.</title>
        <authorList>
            <person name="Hosoyama A."/>
            <person name="Uohara A."/>
            <person name="Ohji S."/>
            <person name="Ichikawa N."/>
        </authorList>
    </citation>
    <scope>NUCLEOTIDE SEQUENCE [LARGE SCALE GENOMIC DNA]</scope>
    <source>
        <strain evidence="1 2">NBRC 15537</strain>
    </source>
</reference>
<dbReference type="Pfam" id="PF04077">
    <property type="entry name" value="DsrH"/>
    <property type="match status" value="1"/>
</dbReference>
<comment type="caution">
    <text evidence="1">The sequence shown here is derived from an EMBL/GenBank/DDBJ whole genome shotgun (WGS) entry which is preliminary data.</text>
</comment>
<name>A0A4Y4F4I2_9GAMM</name>
<dbReference type="GO" id="GO:0002143">
    <property type="term" value="P:tRNA wobble position uridine thiolation"/>
    <property type="evidence" value="ECO:0007669"/>
    <property type="project" value="InterPro"/>
</dbReference>
<dbReference type="GO" id="GO:1990228">
    <property type="term" value="C:sulfurtransferase complex"/>
    <property type="evidence" value="ECO:0007669"/>
    <property type="project" value="TreeGrafter"/>
</dbReference>
<dbReference type="InterPro" id="IPR007215">
    <property type="entry name" value="Sulphur_relay_TusB/DsrH"/>
</dbReference>
<dbReference type="OrthoDB" id="9795117at2"/>
<dbReference type="Gene3D" id="3.40.1260.10">
    <property type="entry name" value="DsrEFH-like"/>
    <property type="match status" value="1"/>
</dbReference>